<keyword evidence="3" id="KW-0732">Signal</keyword>
<dbReference type="Gene3D" id="2.60.40.3310">
    <property type="match status" value="1"/>
</dbReference>
<keyword evidence="4" id="KW-0281">Fimbrium</keyword>
<dbReference type="Gene3D" id="2.60.40.1090">
    <property type="entry name" value="Fimbrial-type adhesion domain"/>
    <property type="match status" value="1"/>
</dbReference>
<accession>A0ABX7GTH1</accession>
<dbReference type="EMBL" id="CP064030">
    <property type="protein sequence ID" value="QRN53268.1"/>
    <property type="molecule type" value="Genomic_DNA"/>
</dbReference>
<reference evidence="6 7" key="1">
    <citation type="submission" date="2020-10" db="EMBL/GenBank/DDBJ databases">
        <title>Phylogeny of dyella-like bacteria.</title>
        <authorList>
            <person name="Fu J."/>
        </authorList>
    </citation>
    <scope>NUCLEOTIDE SEQUENCE [LARGE SCALE GENOMIC DNA]</scope>
    <source>
        <strain evidence="6 7">DHOB09</strain>
    </source>
</reference>
<sequence length="335" mass="34376">MRHAIDFFHRMIRPGRGWGRCGLLLLLLALGFAPTGNVFAQCIEDFQSPGAQGTVTFNPPSTIAVPANVATNTVLWTSGSINPNPSVIYDCYNTINNGITNNVGKAPGAGVQYFPTGVVGVSYALIHGGAPMYQYATMSTSYNGGSTVTFSLPTIMEIVATGTITNGSTLAAGTLGYWQWQGSGNPQIEAFVLGNPVTFVTSSCSVNTNPINVTLPTISTTALGSVGATAGTTPFAIGLTCTGAAGMSVSVTMNYNGSASGIQGVLLPTSGSTSGIGIQVLDQANTPITFGTAEAEGTTPVGQMTIPYSARYYQTAATITPGTLAASATFTLTYQ</sequence>
<comment type="similarity">
    <text evidence="2">Belongs to the fimbrial protein family.</text>
</comment>
<dbReference type="PANTHER" id="PTHR33420:SF3">
    <property type="entry name" value="FIMBRIAL SUBUNIT ELFA"/>
    <property type="match status" value="1"/>
</dbReference>
<evidence type="ECO:0000259" key="5">
    <source>
        <dbReference type="Pfam" id="PF00419"/>
    </source>
</evidence>
<dbReference type="InterPro" id="IPR000259">
    <property type="entry name" value="Adhesion_dom_fimbrial"/>
</dbReference>
<dbReference type="InterPro" id="IPR036937">
    <property type="entry name" value="Adhesion_dom_fimbrial_sf"/>
</dbReference>
<dbReference type="SUPFAM" id="SSF49401">
    <property type="entry name" value="Bacterial adhesins"/>
    <property type="match status" value="1"/>
</dbReference>
<feature type="domain" description="Fimbrial-type adhesion" evidence="5">
    <location>
        <begin position="200"/>
        <end position="335"/>
    </location>
</feature>
<evidence type="ECO:0000256" key="4">
    <source>
        <dbReference type="ARBA" id="ARBA00023263"/>
    </source>
</evidence>
<dbReference type="Proteomes" id="UP000663181">
    <property type="component" value="Chromosome"/>
</dbReference>
<name>A0ABX7GTH1_9GAMM</name>
<protein>
    <submittedName>
        <fullName evidence="6">Fimbrial protein</fullName>
    </submittedName>
</protein>
<dbReference type="InterPro" id="IPR050263">
    <property type="entry name" value="Bact_Fimbrial_Adh_Pro"/>
</dbReference>
<comment type="subcellular location">
    <subcellularLocation>
        <location evidence="1">Fimbrium</location>
    </subcellularLocation>
</comment>
<evidence type="ECO:0000256" key="3">
    <source>
        <dbReference type="ARBA" id="ARBA00022729"/>
    </source>
</evidence>
<evidence type="ECO:0000313" key="7">
    <source>
        <dbReference type="Proteomes" id="UP000663181"/>
    </source>
</evidence>
<evidence type="ECO:0000313" key="6">
    <source>
        <dbReference type="EMBL" id="QRN53268.1"/>
    </source>
</evidence>
<dbReference type="InterPro" id="IPR008966">
    <property type="entry name" value="Adhesion_dom_sf"/>
</dbReference>
<gene>
    <name evidence="6" type="ORF">ISN74_17830</name>
</gene>
<dbReference type="RefSeq" id="WP_188800498.1">
    <property type="nucleotide sequence ID" value="NZ_BMIZ01000002.1"/>
</dbReference>
<keyword evidence="7" id="KW-1185">Reference proteome</keyword>
<dbReference type="PANTHER" id="PTHR33420">
    <property type="entry name" value="FIMBRIAL SUBUNIT ELFA-RELATED"/>
    <property type="match status" value="1"/>
</dbReference>
<evidence type="ECO:0000256" key="2">
    <source>
        <dbReference type="ARBA" id="ARBA00006671"/>
    </source>
</evidence>
<dbReference type="Pfam" id="PF00419">
    <property type="entry name" value="Fimbrial"/>
    <property type="match status" value="1"/>
</dbReference>
<proteinExistence type="inferred from homology"/>
<evidence type="ECO:0000256" key="1">
    <source>
        <dbReference type="ARBA" id="ARBA00004561"/>
    </source>
</evidence>
<organism evidence="6 7">
    <name type="scientific">Dyella caseinilytica</name>
    <dbReference type="NCBI Taxonomy" id="1849581"/>
    <lineage>
        <taxon>Bacteria</taxon>
        <taxon>Pseudomonadati</taxon>
        <taxon>Pseudomonadota</taxon>
        <taxon>Gammaproteobacteria</taxon>
        <taxon>Lysobacterales</taxon>
        <taxon>Rhodanobacteraceae</taxon>
        <taxon>Dyella</taxon>
    </lineage>
</organism>